<dbReference type="AlphaFoldDB" id="K0THJ2"/>
<name>K0THJ2_THAOC</name>
<protein>
    <submittedName>
        <fullName evidence="3">Uncharacterized protein</fullName>
    </submittedName>
</protein>
<sequence length="142" mass="14544">MGSASGSVVGVAAVAAVVVAGRAGAADELFSCVTFSDTRAVFGAPPGSIMLGQVLKCPLLADGAIGSVRGLRRPTSNNHRYIVGCRFVGSDVLATQSRADFSESRVTFASHRRRRKPTIGNSGVNPPPGEGDGPGGYSLDLR</sequence>
<reference evidence="3 4" key="1">
    <citation type="journal article" date="2012" name="Genome Biol.">
        <title>Genome and low-iron response of an oceanic diatom adapted to chronic iron limitation.</title>
        <authorList>
            <person name="Lommer M."/>
            <person name="Specht M."/>
            <person name="Roy A.S."/>
            <person name="Kraemer L."/>
            <person name="Andreson R."/>
            <person name="Gutowska M.A."/>
            <person name="Wolf J."/>
            <person name="Bergner S.V."/>
            <person name="Schilhabel M.B."/>
            <person name="Klostermeier U.C."/>
            <person name="Beiko R.G."/>
            <person name="Rosenstiel P."/>
            <person name="Hippler M."/>
            <person name="Laroche J."/>
        </authorList>
    </citation>
    <scope>NUCLEOTIDE SEQUENCE [LARGE SCALE GENOMIC DNA]</scope>
    <source>
        <strain evidence="3 4">CCMP1005</strain>
    </source>
</reference>
<dbReference type="Proteomes" id="UP000266841">
    <property type="component" value="Unassembled WGS sequence"/>
</dbReference>
<keyword evidence="2" id="KW-0732">Signal</keyword>
<evidence type="ECO:0000256" key="2">
    <source>
        <dbReference type="SAM" id="SignalP"/>
    </source>
</evidence>
<evidence type="ECO:0000313" key="4">
    <source>
        <dbReference type="Proteomes" id="UP000266841"/>
    </source>
</evidence>
<keyword evidence="4" id="KW-1185">Reference proteome</keyword>
<evidence type="ECO:0000313" key="3">
    <source>
        <dbReference type="EMBL" id="EJK76925.1"/>
    </source>
</evidence>
<evidence type="ECO:0000256" key="1">
    <source>
        <dbReference type="SAM" id="MobiDB-lite"/>
    </source>
</evidence>
<dbReference type="EMBL" id="AGNL01001546">
    <property type="protein sequence ID" value="EJK76925.1"/>
    <property type="molecule type" value="Genomic_DNA"/>
</dbReference>
<feature type="signal peptide" evidence="2">
    <location>
        <begin position="1"/>
        <end position="25"/>
    </location>
</feature>
<feature type="region of interest" description="Disordered" evidence="1">
    <location>
        <begin position="102"/>
        <end position="142"/>
    </location>
</feature>
<accession>K0THJ2</accession>
<proteinExistence type="predicted"/>
<comment type="caution">
    <text evidence="3">The sequence shown here is derived from an EMBL/GenBank/DDBJ whole genome shotgun (WGS) entry which is preliminary data.</text>
</comment>
<organism evidence="3 4">
    <name type="scientific">Thalassiosira oceanica</name>
    <name type="common">Marine diatom</name>
    <dbReference type="NCBI Taxonomy" id="159749"/>
    <lineage>
        <taxon>Eukaryota</taxon>
        <taxon>Sar</taxon>
        <taxon>Stramenopiles</taxon>
        <taxon>Ochrophyta</taxon>
        <taxon>Bacillariophyta</taxon>
        <taxon>Coscinodiscophyceae</taxon>
        <taxon>Thalassiosirophycidae</taxon>
        <taxon>Thalassiosirales</taxon>
        <taxon>Thalassiosiraceae</taxon>
        <taxon>Thalassiosira</taxon>
    </lineage>
</organism>
<gene>
    <name evidence="3" type="ORF">THAOC_01285</name>
</gene>
<feature type="chain" id="PRO_5003841822" evidence="2">
    <location>
        <begin position="26"/>
        <end position="142"/>
    </location>
</feature>